<dbReference type="SUPFAM" id="SSF81822">
    <property type="entry name" value="RuBisCo LSMT C-terminal, substrate-binding domain"/>
    <property type="match status" value="1"/>
</dbReference>
<dbReference type="InterPro" id="IPR027417">
    <property type="entry name" value="P-loop_NTPase"/>
</dbReference>
<dbReference type="PANTHER" id="PTHR13271:SF34">
    <property type="entry name" value="N-LYSINE METHYLTRANSFERASE SETD6"/>
    <property type="match status" value="1"/>
</dbReference>
<gene>
    <name evidence="12" type="primary">Setd6</name>
    <name evidence="12" type="ORF">GTO96_0022562</name>
</gene>
<dbReference type="Gene3D" id="3.90.1410.10">
    <property type="entry name" value="set domain protein methyltransferase, domain 1"/>
    <property type="match status" value="1"/>
</dbReference>
<evidence type="ECO:0000256" key="4">
    <source>
        <dbReference type="ARBA" id="ARBA00022679"/>
    </source>
</evidence>
<feature type="domain" description="Helicase ATP-binding" evidence="10">
    <location>
        <begin position="5"/>
        <end position="154"/>
    </location>
</feature>
<accession>A0A8X7XID2</accession>
<feature type="domain" description="SET" evidence="9">
    <location>
        <begin position="142"/>
        <end position="379"/>
    </location>
</feature>
<dbReference type="PROSITE" id="PS51196">
    <property type="entry name" value="SECA_MOTOR_DEAD"/>
    <property type="match status" value="1"/>
</dbReference>
<dbReference type="Pfam" id="PF07517">
    <property type="entry name" value="SecA_DEAD"/>
    <property type="match status" value="1"/>
</dbReference>
<evidence type="ECO:0000313" key="12">
    <source>
        <dbReference type="EMBL" id="KAG2469640.1"/>
    </source>
</evidence>
<organism evidence="12 13">
    <name type="scientific">Polypterus senegalus</name>
    <name type="common">Senegal bichir</name>
    <dbReference type="NCBI Taxonomy" id="55291"/>
    <lineage>
        <taxon>Eukaryota</taxon>
        <taxon>Metazoa</taxon>
        <taxon>Chordata</taxon>
        <taxon>Craniata</taxon>
        <taxon>Vertebrata</taxon>
        <taxon>Euteleostomi</taxon>
        <taxon>Actinopterygii</taxon>
        <taxon>Polypteriformes</taxon>
        <taxon>Polypteridae</taxon>
        <taxon>Polypterus</taxon>
    </lineage>
</organism>
<dbReference type="Pfam" id="PF09273">
    <property type="entry name" value="Rubis-subs-bind"/>
    <property type="match status" value="1"/>
</dbReference>
<dbReference type="InterPro" id="IPR046341">
    <property type="entry name" value="SET_dom_sf"/>
</dbReference>
<keyword evidence="4" id="KW-0808">Transferase</keyword>
<dbReference type="SUPFAM" id="SSF52540">
    <property type="entry name" value="P-loop containing nucleoside triphosphate hydrolases"/>
    <property type="match status" value="1"/>
</dbReference>
<dbReference type="GO" id="GO:0032259">
    <property type="term" value="P:methylation"/>
    <property type="evidence" value="ECO:0007669"/>
    <property type="project" value="UniProtKB-KW"/>
</dbReference>
<dbReference type="InterPro" id="IPR044430">
    <property type="entry name" value="SETD6_SET"/>
</dbReference>
<dbReference type="AlphaFoldDB" id="A0A8X7XID2"/>
<proteinExistence type="predicted"/>
<dbReference type="InterPro" id="IPR050600">
    <property type="entry name" value="SETD3_SETD6_MTase"/>
</dbReference>
<dbReference type="Gene3D" id="3.90.1420.10">
    <property type="entry name" value="Rubisco LSMT, substrate-binding domain"/>
    <property type="match status" value="1"/>
</dbReference>
<dbReference type="GO" id="GO:0016279">
    <property type="term" value="F:protein-lysine N-methyltransferase activity"/>
    <property type="evidence" value="ECO:0007669"/>
    <property type="project" value="InterPro"/>
</dbReference>
<comment type="subcellular location">
    <subcellularLocation>
        <location evidence="1">Nucleus</location>
    </subcellularLocation>
</comment>
<reference evidence="12 13" key="1">
    <citation type="journal article" date="2021" name="Cell">
        <title>Tracing the genetic footprints of vertebrate landing in non-teleost ray-finned fishes.</title>
        <authorList>
            <person name="Bi X."/>
            <person name="Wang K."/>
            <person name="Yang L."/>
            <person name="Pan H."/>
            <person name="Jiang H."/>
            <person name="Wei Q."/>
            <person name="Fang M."/>
            <person name="Yu H."/>
            <person name="Zhu C."/>
            <person name="Cai Y."/>
            <person name="He Y."/>
            <person name="Gan X."/>
            <person name="Zeng H."/>
            <person name="Yu D."/>
            <person name="Zhu Y."/>
            <person name="Jiang H."/>
            <person name="Qiu Q."/>
            <person name="Yang H."/>
            <person name="Zhang Y.E."/>
            <person name="Wang W."/>
            <person name="Zhu M."/>
            <person name="He S."/>
            <person name="Zhang G."/>
        </authorList>
    </citation>
    <scope>NUCLEOTIDE SEQUENCE [LARGE SCALE GENOMIC DNA]</scope>
    <source>
        <strain evidence="12">Bchr_013</strain>
    </source>
</reference>
<keyword evidence="5" id="KW-0949">S-adenosyl-L-methionine</keyword>
<evidence type="ECO:0000256" key="7">
    <source>
        <dbReference type="ARBA" id="ARBA00030096"/>
    </source>
</evidence>
<dbReference type="InterPro" id="IPR014001">
    <property type="entry name" value="Helicase_ATP-bd"/>
</dbReference>
<keyword evidence="3 12" id="KW-0489">Methyltransferase</keyword>
<dbReference type="Proteomes" id="UP000886611">
    <property type="component" value="Unassembled WGS sequence"/>
</dbReference>
<dbReference type="CDD" id="cd19178">
    <property type="entry name" value="SET_SETD6"/>
    <property type="match status" value="1"/>
</dbReference>
<dbReference type="PROSITE" id="PS50280">
    <property type="entry name" value="SET"/>
    <property type="match status" value="1"/>
</dbReference>
<evidence type="ECO:0000256" key="5">
    <source>
        <dbReference type="ARBA" id="ARBA00022691"/>
    </source>
</evidence>
<feature type="non-terminal residue" evidence="12">
    <location>
        <position position="573"/>
    </location>
</feature>
<dbReference type="SUPFAM" id="SSF82199">
    <property type="entry name" value="SET domain"/>
    <property type="match status" value="1"/>
</dbReference>
<evidence type="ECO:0000259" key="9">
    <source>
        <dbReference type="PROSITE" id="PS50280"/>
    </source>
</evidence>
<dbReference type="PROSITE" id="PS51192">
    <property type="entry name" value="HELICASE_ATP_BIND_1"/>
    <property type="match status" value="1"/>
</dbReference>
<evidence type="ECO:0000256" key="3">
    <source>
        <dbReference type="ARBA" id="ARBA00022603"/>
    </source>
</evidence>
<dbReference type="GO" id="GO:0017038">
    <property type="term" value="P:protein import"/>
    <property type="evidence" value="ECO:0007669"/>
    <property type="project" value="InterPro"/>
</dbReference>
<feature type="non-terminal residue" evidence="12">
    <location>
        <position position="1"/>
    </location>
</feature>
<dbReference type="PANTHER" id="PTHR13271">
    <property type="entry name" value="UNCHARACTERIZED PUTATIVE METHYLTRANSFERASE"/>
    <property type="match status" value="1"/>
</dbReference>
<dbReference type="SMART" id="SM00957">
    <property type="entry name" value="SecA_DEAD"/>
    <property type="match status" value="1"/>
</dbReference>
<evidence type="ECO:0000313" key="13">
    <source>
        <dbReference type="Proteomes" id="UP000886611"/>
    </source>
</evidence>
<dbReference type="GO" id="GO:0016020">
    <property type="term" value="C:membrane"/>
    <property type="evidence" value="ECO:0007669"/>
    <property type="project" value="InterPro"/>
</dbReference>
<sequence length="573" mass="65444">MVTWCLLVLSEYSKLLEVGTGEGKSCIIAMFAAMRVLMGQQVDVVSSSSVLCERDAEDWSPFYKFFNIAVNSNTNKNKDEERAICYKADIVYGTVETFAADYLCQTFELKQVRGNSPFQCVIVDEVDSLLLDGGVQLTYLSSDIVSLQHLVYMTKHGTVSDYGMLAKEDIEEGEEIFSVPRTALLSQETTAIHALLEKEKDSLKSQSGWVPLLLALMFEYTKTDSYWNPYLSMWSDFTVIDQPMFWTKEEREALLKGTGIAEAVEKDLHNIEREYNDIILPFIQTHSDLFNPEKHMLELYKSLVAFVMAYSFQEPVDDDDDNDDDSTDKESTLPMMVPVADILNHVANHNANLEYEVDCLKMISIRKIHRGEEVFNTYGDLANWQLLHMYGFAEPYPSNKNDTVDILMTTVYKAALQAANSDAERSILRDKWDLLCHLDITSNDGAFVFGCSGSLTEEELYTTLKVLCMSEEHFKDFKENKGWEEAEDNDEEVMAMSLSNEGIPKLSFPFKQLLWNSLVLSVQLYSSDLKEDIQLIQNMGTNVKLNRREQWALYVRYGQKVILSNLLQMTQPH</sequence>
<feature type="domain" description="SecA family profile" evidence="11">
    <location>
        <begin position="1"/>
        <end position="573"/>
    </location>
</feature>
<keyword evidence="6" id="KW-0539">Nucleus</keyword>
<protein>
    <recommendedName>
        <fullName evidence="2">N-lysine methyltransferase SETD6</fullName>
    </recommendedName>
    <alternativeName>
        <fullName evidence="8">N-lysine methyltransferase setd6</fullName>
    </alternativeName>
    <alternativeName>
        <fullName evidence="7">SET domain-containing protein 6</fullName>
    </alternativeName>
</protein>
<keyword evidence="13" id="KW-1185">Reference proteome</keyword>
<comment type="caution">
    <text evidence="12">The sequence shown here is derived from an EMBL/GenBank/DDBJ whole genome shotgun (WGS) entry which is preliminary data.</text>
</comment>
<dbReference type="InterPro" id="IPR036464">
    <property type="entry name" value="Rubisco_LSMT_subst-bd_sf"/>
</dbReference>
<evidence type="ECO:0000256" key="2">
    <source>
        <dbReference type="ARBA" id="ARBA00016973"/>
    </source>
</evidence>
<evidence type="ECO:0000259" key="11">
    <source>
        <dbReference type="PROSITE" id="PS51196"/>
    </source>
</evidence>
<dbReference type="InterPro" id="IPR011115">
    <property type="entry name" value="SecA_DEAD"/>
</dbReference>
<name>A0A8X7XID2_POLSE</name>
<dbReference type="GO" id="GO:0005634">
    <property type="term" value="C:nucleus"/>
    <property type="evidence" value="ECO:0007669"/>
    <property type="project" value="UniProtKB-SubCell"/>
</dbReference>
<evidence type="ECO:0000256" key="8">
    <source>
        <dbReference type="ARBA" id="ARBA00073248"/>
    </source>
</evidence>
<dbReference type="Gene3D" id="3.40.50.300">
    <property type="entry name" value="P-loop containing nucleotide triphosphate hydrolases"/>
    <property type="match status" value="1"/>
</dbReference>
<dbReference type="InterPro" id="IPR001214">
    <property type="entry name" value="SET_dom"/>
</dbReference>
<evidence type="ECO:0000259" key="10">
    <source>
        <dbReference type="PROSITE" id="PS51192"/>
    </source>
</evidence>
<dbReference type="GO" id="GO:0005524">
    <property type="term" value="F:ATP binding"/>
    <property type="evidence" value="ECO:0007669"/>
    <property type="project" value="InterPro"/>
</dbReference>
<evidence type="ECO:0000256" key="1">
    <source>
        <dbReference type="ARBA" id="ARBA00004123"/>
    </source>
</evidence>
<dbReference type="FunFam" id="3.90.1420.10:FF:000002">
    <property type="entry name" value="N-lysine methyltransferase SETD6"/>
    <property type="match status" value="1"/>
</dbReference>
<dbReference type="Pfam" id="PF00856">
    <property type="entry name" value="SET"/>
    <property type="match status" value="1"/>
</dbReference>
<dbReference type="InterPro" id="IPR014018">
    <property type="entry name" value="SecA_motor_DEAD"/>
</dbReference>
<evidence type="ECO:0000256" key="6">
    <source>
        <dbReference type="ARBA" id="ARBA00023242"/>
    </source>
</evidence>
<dbReference type="EMBL" id="JAATIS010000147">
    <property type="protein sequence ID" value="KAG2469640.1"/>
    <property type="molecule type" value="Genomic_DNA"/>
</dbReference>
<dbReference type="FunFam" id="3.90.1410.10:FF:000007">
    <property type="entry name" value="Ribosomal lysine N-methyltransferase 4"/>
    <property type="match status" value="1"/>
</dbReference>
<dbReference type="InterPro" id="IPR015353">
    <property type="entry name" value="Rubisco_LSMT_subst-bd"/>
</dbReference>